<sequence length="199" mass="22157">MTIPKLALAISSKRHRQMVLGGLGAATLLSSVLGPAVWIAVGGATSVFFWRLYKRAKNWWNYLSPTSSQLATITERLVSSMSSHRATELVREEAIRQLREYFESTDQGKQILEEFGLDHVKDLVWDDVYKSETTRLDKDGKLHQVVINFWLSDETSQGPKGGSCEVTASATVREGGKIHLDSLSMNAPGWHAEEVIPTK</sequence>
<evidence type="ECO:0000256" key="1">
    <source>
        <dbReference type="SAM" id="Phobius"/>
    </source>
</evidence>
<accession>A0A1X0RXK2</accession>
<feature type="transmembrane region" description="Helical" evidence="1">
    <location>
        <begin position="20"/>
        <end position="50"/>
    </location>
</feature>
<protein>
    <submittedName>
        <fullName evidence="2">Uncharacterized protein</fullName>
    </submittedName>
</protein>
<keyword evidence="1" id="KW-0812">Transmembrane</keyword>
<gene>
    <name evidence="2" type="ORF">BCV71DRAFT_244508</name>
</gene>
<dbReference type="AlphaFoldDB" id="A0A1X0RXK2"/>
<keyword evidence="1" id="KW-1133">Transmembrane helix</keyword>
<name>A0A1X0RXK2_RHIZD</name>
<dbReference type="Proteomes" id="UP000242381">
    <property type="component" value="Unassembled WGS sequence"/>
</dbReference>
<dbReference type="EMBL" id="KV921379">
    <property type="protein sequence ID" value="ORE16631.1"/>
    <property type="molecule type" value="Genomic_DNA"/>
</dbReference>
<keyword evidence="1" id="KW-0472">Membrane</keyword>
<proteinExistence type="predicted"/>
<reference evidence="2 3" key="1">
    <citation type="journal article" date="2016" name="Proc. Natl. Acad. Sci. U.S.A.">
        <title>Lipid metabolic changes in an early divergent fungus govern the establishment of a mutualistic symbiosis with endobacteria.</title>
        <authorList>
            <person name="Lastovetsky O.A."/>
            <person name="Gaspar M.L."/>
            <person name="Mondo S.J."/>
            <person name="LaButti K.M."/>
            <person name="Sandor L."/>
            <person name="Grigoriev I.V."/>
            <person name="Henry S.A."/>
            <person name="Pawlowska T.E."/>
        </authorList>
    </citation>
    <scope>NUCLEOTIDE SEQUENCE [LARGE SCALE GENOMIC DNA]</scope>
    <source>
        <strain evidence="2 3">ATCC 11559</strain>
    </source>
</reference>
<evidence type="ECO:0000313" key="3">
    <source>
        <dbReference type="Proteomes" id="UP000242381"/>
    </source>
</evidence>
<dbReference type="OMA" id="DVHRSET"/>
<dbReference type="VEuPathDB" id="FungiDB:BCV72DRAFT_229564"/>
<organism evidence="2 3">
    <name type="scientific">Rhizopus microsporus</name>
    <dbReference type="NCBI Taxonomy" id="58291"/>
    <lineage>
        <taxon>Eukaryota</taxon>
        <taxon>Fungi</taxon>
        <taxon>Fungi incertae sedis</taxon>
        <taxon>Mucoromycota</taxon>
        <taxon>Mucoromycotina</taxon>
        <taxon>Mucoromycetes</taxon>
        <taxon>Mucorales</taxon>
        <taxon>Mucorineae</taxon>
        <taxon>Rhizopodaceae</taxon>
        <taxon>Rhizopus</taxon>
    </lineage>
</organism>
<evidence type="ECO:0000313" key="2">
    <source>
        <dbReference type="EMBL" id="ORE16631.1"/>
    </source>
</evidence>